<proteinExistence type="predicted"/>
<accession>A0A6A6U815</accession>
<dbReference type="InterPro" id="IPR009071">
    <property type="entry name" value="HMG_box_dom"/>
</dbReference>
<name>A0A6A6U815_9PEZI</name>
<dbReference type="OrthoDB" id="1919336at2759"/>
<dbReference type="Pfam" id="PF00505">
    <property type="entry name" value="HMG_box"/>
    <property type="match status" value="1"/>
</dbReference>
<dbReference type="PROSITE" id="PS50118">
    <property type="entry name" value="HMG_BOX_2"/>
    <property type="match status" value="1"/>
</dbReference>
<evidence type="ECO:0000259" key="4">
    <source>
        <dbReference type="PROSITE" id="PS50118"/>
    </source>
</evidence>
<dbReference type="GO" id="GO:0005634">
    <property type="term" value="C:nucleus"/>
    <property type="evidence" value="ECO:0007669"/>
    <property type="project" value="UniProtKB-UniRule"/>
</dbReference>
<dbReference type="InterPro" id="IPR036910">
    <property type="entry name" value="HMG_box_dom_sf"/>
</dbReference>
<sequence>MPAFLARVGFTAARSADATLLTRSFNALPQFQRTYIARNLARSLAIRTIATAKPKAGRRAAPTKKRVVAAKKTVTTTKNAVVKKTKAKAKAKPKPKKKVIAKKKPAPKKRVLSELQKAKIARTKVLDEIKTLRAKTLTPPPRKPITILAIFAQQQKGSKMSIVDMQAKFKALTADQREELDKQAQHNKKENELDSANWILQYTPEQIKEANSARKLLRRRVVQAYPKRKAPTTRNILYSKLKDDRQPKRPLSAWTMYLVERRSGEAFASSTTTEALKLIAKEWKEMSVAEKKQHQDLADADKLRYQREFKAAYGYDKPPSASSRASSASA</sequence>
<keyword evidence="6" id="KW-1185">Reference proteome</keyword>
<keyword evidence="1 2" id="KW-0238">DNA-binding</keyword>
<protein>
    <recommendedName>
        <fullName evidence="4">HMG box domain-containing protein</fullName>
    </recommendedName>
</protein>
<evidence type="ECO:0000313" key="5">
    <source>
        <dbReference type="EMBL" id="KAF2667577.1"/>
    </source>
</evidence>
<keyword evidence="2" id="KW-0539">Nucleus</keyword>
<feature type="region of interest" description="Disordered" evidence="3">
    <location>
        <begin position="85"/>
        <end position="108"/>
    </location>
</feature>
<feature type="domain" description="HMG box" evidence="4">
    <location>
        <begin position="247"/>
        <end position="313"/>
    </location>
</feature>
<evidence type="ECO:0000313" key="6">
    <source>
        <dbReference type="Proteomes" id="UP000799302"/>
    </source>
</evidence>
<evidence type="ECO:0000256" key="3">
    <source>
        <dbReference type="SAM" id="MobiDB-lite"/>
    </source>
</evidence>
<dbReference type="Proteomes" id="UP000799302">
    <property type="component" value="Unassembled WGS sequence"/>
</dbReference>
<dbReference type="InterPro" id="IPR050342">
    <property type="entry name" value="HMGB"/>
</dbReference>
<dbReference type="EMBL" id="MU004237">
    <property type="protein sequence ID" value="KAF2667577.1"/>
    <property type="molecule type" value="Genomic_DNA"/>
</dbReference>
<evidence type="ECO:0000256" key="2">
    <source>
        <dbReference type="PROSITE-ProRule" id="PRU00267"/>
    </source>
</evidence>
<dbReference type="SUPFAM" id="SSF47095">
    <property type="entry name" value="HMG-box"/>
    <property type="match status" value="2"/>
</dbReference>
<dbReference type="AlphaFoldDB" id="A0A6A6U815"/>
<feature type="DNA-binding region" description="HMG box" evidence="2">
    <location>
        <begin position="247"/>
        <end position="313"/>
    </location>
</feature>
<reference evidence="5" key="1">
    <citation type="journal article" date="2020" name="Stud. Mycol.">
        <title>101 Dothideomycetes genomes: a test case for predicting lifestyles and emergence of pathogens.</title>
        <authorList>
            <person name="Haridas S."/>
            <person name="Albert R."/>
            <person name="Binder M."/>
            <person name="Bloem J."/>
            <person name="Labutti K."/>
            <person name="Salamov A."/>
            <person name="Andreopoulos B."/>
            <person name="Baker S."/>
            <person name="Barry K."/>
            <person name="Bills G."/>
            <person name="Bluhm B."/>
            <person name="Cannon C."/>
            <person name="Castanera R."/>
            <person name="Culley D."/>
            <person name="Daum C."/>
            <person name="Ezra D."/>
            <person name="Gonzalez J."/>
            <person name="Henrissat B."/>
            <person name="Kuo A."/>
            <person name="Liang C."/>
            <person name="Lipzen A."/>
            <person name="Lutzoni F."/>
            <person name="Magnuson J."/>
            <person name="Mondo S."/>
            <person name="Nolan M."/>
            <person name="Ohm R."/>
            <person name="Pangilinan J."/>
            <person name="Park H.-J."/>
            <person name="Ramirez L."/>
            <person name="Alfaro M."/>
            <person name="Sun H."/>
            <person name="Tritt A."/>
            <person name="Yoshinaga Y."/>
            <person name="Zwiers L.-H."/>
            <person name="Turgeon B."/>
            <person name="Goodwin S."/>
            <person name="Spatafora J."/>
            <person name="Crous P."/>
            <person name="Grigoriev I."/>
        </authorList>
    </citation>
    <scope>NUCLEOTIDE SEQUENCE</scope>
    <source>
        <strain evidence="5">CBS 115976</strain>
    </source>
</reference>
<dbReference type="SMART" id="SM00398">
    <property type="entry name" value="HMG"/>
    <property type="match status" value="1"/>
</dbReference>
<dbReference type="Gene3D" id="1.10.30.10">
    <property type="entry name" value="High mobility group box domain"/>
    <property type="match status" value="1"/>
</dbReference>
<organism evidence="5 6">
    <name type="scientific">Microthyrium microscopicum</name>
    <dbReference type="NCBI Taxonomy" id="703497"/>
    <lineage>
        <taxon>Eukaryota</taxon>
        <taxon>Fungi</taxon>
        <taxon>Dikarya</taxon>
        <taxon>Ascomycota</taxon>
        <taxon>Pezizomycotina</taxon>
        <taxon>Dothideomycetes</taxon>
        <taxon>Dothideomycetes incertae sedis</taxon>
        <taxon>Microthyriales</taxon>
        <taxon>Microthyriaceae</taxon>
        <taxon>Microthyrium</taxon>
    </lineage>
</organism>
<evidence type="ECO:0000256" key="1">
    <source>
        <dbReference type="ARBA" id="ARBA00023125"/>
    </source>
</evidence>
<dbReference type="GO" id="GO:0003677">
    <property type="term" value="F:DNA binding"/>
    <property type="evidence" value="ECO:0007669"/>
    <property type="project" value="UniProtKB-UniRule"/>
</dbReference>
<dbReference type="PANTHER" id="PTHR48112:SF22">
    <property type="entry name" value="MITOCHONDRIAL TRANSCRIPTION FACTOR A, ISOFORM B"/>
    <property type="match status" value="1"/>
</dbReference>
<dbReference type="PANTHER" id="PTHR48112">
    <property type="entry name" value="HIGH MOBILITY GROUP PROTEIN DSP1"/>
    <property type="match status" value="1"/>
</dbReference>
<gene>
    <name evidence="5" type="ORF">BT63DRAFT_456879</name>
</gene>